<evidence type="ECO:0000256" key="2">
    <source>
        <dbReference type="ARBA" id="ARBA00009477"/>
    </source>
</evidence>
<evidence type="ECO:0000259" key="7">
    <source>
        <dbReference type="Pfam" id="PF25954"/>
    </source>
</evidence>
<feature type="domain" description="CusB-like beta-barrel" evidence="7">
    <location>
        <begin position="208"/>
        <end position="279"/>
    </location>
</feature>
<keyword evidence="5" id="KW-0732">Signal</keyword>
<dbReference type="RefSeq" id="WP_089919321.1">
    <property type="nucleotide sequence ID" value="NZ_FOBB01000009.1"/>
</dbReference>
<dbReference type="InterPro" id="IPR058792">
    <property type="entry name" value="Beta-barrel_RND_2"/>
</dbReference>
<dbReference type="STRING" id="573321.SAMN04488505_109172"/>
<feature type="chain" id="PRO_5011565309" evidence="5">
    <location>
        <begin position="28"/>
        <end position="358"/>
    </location>
</feature>
<evidence type="ECO:0000256" key="1">
    <source>
        <dbReference type="ARBA" id="ARBA00004196"/>
    </source>
</evidence>
<dbReference type="NCBIfam" id="TIGR01730">
    <property type="entry name" value="RND_mfp"/>
    <property type="match status" value="1"/>
</dbReference>
<protein>
    <submittedName>
        <fullName evidence="9">Membrane fusion protein, multidrug efflux system</fullName>
    </submittedName>
</protein>
<name>A0A1H8FD57_9BACT</name>
<dbReference type="GO" id="GO:1990281">
    <property type="term" value="C:efflux pump complex"/>
    <property type="evidence" value="ECO:0007669"/>
    <property type="project" value="TreeGrafter"/>
</dbReference>
<evidence type="ECO:0000256" key="5">
    <source>
        <dbReference type="SAM" id="SignalP"/>
    </source>
</evidence>
<gene>
    <name evidence="9" type="ORF">SAMN04488505_109172</name>
</gene>
<dbReference type="InterPro" id="IPR006143">
    <property type="entry name" value="RND_pump_MFP"/>
</dbReference>
<dbReference type="Pfam" id="PF25954">
    <property type="entry name" value="Beta-barrel_RND_2"/>
    <property type="match status" value="1"/>
</dbReference>
<feature type="domain" description="Multidrug resistance protein MdtA-like C-terminal permuted SH3" evidence="8">
    <location>
        <begin position="285"/>
        <end position="343"/>
    </location>
</feature>
<dbReference type="PROSITE" id="PS51257">
    <property type="entry name" value="PROKAR_LIPOPROTEIN"/>
    <property type="match status" value="1"/>
</dbReference>
<dbReference type="InterPro" id="IPR058627">
    <property type="entry name" value="MdtA-like_C"/>
</dbReference>
<proteinExistence type="inferred from homology"/>
<dbReference type="AlphaFoldDB" id="A0A1H8FD57"/>
<keyword evidence="3" id="KW-0813">Transport</keyword>
<evidence type="ECO:0000259" key="8">
    <source>
        <dbReference type="Pfam" id="PF25967"/>
    </source>
</evidence>
<feature type="signal peptide" evidence="5">
    <location>
        <begin position="1"/>
        <end position="27"/>
    </location>
</feature>
<dbReference type="PANTHER" id="PTHR30469:SF36">
    <property type="entry name" value="BLL3903 PROTEIN"/>
    <property type="match status" value="1"/>
</dbReference>
<dbReference type="Gene3D" id="2.40.30.170">
    <property type="match status" value="1"/>
</dbReference>
<dbReference type="Pfam" id="PF25967">
    <property type="entry name" value="RND-MFP_C"/>
    <property type="match status" value="1"/>
</dbReference>
<dbReference type="GO" id="GO:0015562">
    <property type="term" value="F:efflux transmembrane transporter activity"/>
    <property type="evidence" value="ECO:0007669"/>
    <property type="project" value="TreeGrafter"/>
</dbReference>
<evidence type="ECO:0000313" key="10">
    <source>
        <dbReference type="Proteomes" id="UP000198984"/>
    </source>
</evidence>
<feature type="coiled-coil region" evidence="4">
    <location>
        <begin position="146"/>
        <end position="173"/>
    </location>
</feature>
<dbReference type="Gene3D" id="2.40.50.100">
    <property type="match status" value="1"/>
</dbReference>
<evidence type="ECO:0000256" key="4">
    <source>
        <dbReference type="SAM" id="Coils"/>
    </source>
</evidence>
<dbReference type="SUPFAM" id="SSF111369">
    <property type="entry name" value="HlyD-like secretion proteins"/>
    <property type="match status" value="1"/>
</dbReference>
<dbReference type="InterPro" id="IPR058625">
    <property type="entry name" value="MdtA-like_BSH"/>
</dbReference>
<evidence type="ECO:0000259" key="6">
    <source>
        <dbReference type="Pfam" id="PF25917"/>
    </source>
</evidence>
<keyword evidence="10" id="KW-1185">Reference proteome</keyword>
<sequence>MKHQLLLFRSGISLFLLSSLISVLLQACATRASEKEPAPAATAASTAIPADGHIVRTSNFSDELEITGSLVANQEVSIVSELQRKVVQVHVKEGNVVSAGALLFQLDDADLQADLERLHQQEKLAILNETRLKDLIAHDAAMQQDYDQAITNLKVLQAEIRALQVTIAKTRIRAPFNGRIGIIRAYQGALVSANTVLTNIVDDSRIKVEFQVPEKYANLISINEQQAFSVASDTAQHHATVIAKESSLDAQTRTLLIRAIAPNAQHTLVPGQSARLTLSLHTADNALKIPSQALMPSSQGYAVYVSKNKTVQFTEVQIGQRGAYDVQILKGLAAGDTVITSNLLRLTPGAAVDLVTVK</sequence>
<comment type="subcellular location">
    <subcellularLocation>
        <location evidence="1">Cell envelope</location>
    </subcellularLocation>
</comment>
<comment type="similarity">
    <text evidence="2">Belongs to the membrane fusion protein (MFP) (TC 8.A.1) family.</text>
</comment>
<feature type="domain" description="Multidrug resistance protein MdtA-like barrel-sandwich hybrid" evidence="6">
    <location>
        <begin position="76"/>
        <end position="202"/>
    </location>
</feature>
<dbReference type="Gene3D" id="2.40.420.20">
    <property type="match status" value="1"/>
</dbReference>
<dbReference type="EMBL" id="FOBB01000009">
    <property type="protein sequence ID" value="SEN29649.1"/>
    <property type="molecule type" value="Genomic_DNA"/>
</dbReference>
<reference evidence="9 10" key="1">
    <citation type="submission" date="2016-10" db="EMBL/GenBank/DDBJ databases">
        <authorList>
            <person name="de Groot N.N."/>
        </authorList>
    </citation>
    <scope>NUCLEOTIDE SEQUENCE [LARGE SCALE GENOMIC DNA]</scope>
    <source>
        <strain evidence="9 10">DSM 21039</strain>
    </source>
</reference>
<accession>A0A1H8FD57</accession>
<evidence type="ECO:0000313" key="9">
    <source>
        <dbReference type="EMBL" id="SEN29649.1"/>
    </source>
</evidence>
<dbReference type="OrthoDB" id="9806939at2"/>
<keyword evidence="4" id="KW-0175">Coiled coil</keyword>
<organism evidence="9 10">
    <name type="scientific">Chitinophaga rupis</name>
    <dbReference type="NCBI Taxonomy" id="573321"/>
    <lineage>
        <taxon>Bacteria</taxon>
        <taxon>Pseudomonadati</taxon>
        <taxon>Bacteroidota</taxon>
        <taxon>Chitinophagia</taxon>
        <taxon>Chitinophagales</taxon>
        <taxon>Chitinophagaceae</taxon>
        <taxon>Chitinophaga</taxon>
    </lineage>
</organism>
<dbReference type="Gene3D" id="1.10.287.470">
    <property type="entry name" value="Helix hairpin bin"/>
    <property type="match status" value="1"/>
</dbReference>
<dbReference type="Pfam" id="PF25917">
    <property type="entry name" value="BSH_RND"/>
    <property type="match status" value="1"/>
</dbReference>
<dbReference type="PANTHER" id="PTHR30469">
    <property type="entry name" value="MULTIDRUG RESISTANCE PROTEIN MDTA"/>
    <property type="match status" value="1"/>
</dbReference>
<evidence type="ECO:0000256" key="3">
    <source>
        <dbReference type="ARBA" id="ARBA00022448"/>
    </source>
</evidence>
<dbReference type="Proteomes" id="UP000198984">
    <property type="component" value="Unassembled WGS sequence"/>
</dbReference>